<accession>A0A561E0A7</accession>
<dbReference type="EMBL" id="VIVN01000001">
    <property type="protein sequence ID" value="TWE09041.1"/>
    <property type="molecule type" value="Genomic_DNA"/>
</dbReference>
<name>A0A561E0A7_9BACI</name>
<evidence type="ECO:0000313" key="1">
    <source>
        <dbReference type="EMBL" id="TWE09041.1"/>
    </source>
</evidence>
<proteinExistence type="predicted"/>
<reference evidence="1 2" key="1">
    <citation type="submission" date="2019-06" db="EMBL/GenBank/DDBJ databases">
        <title>Sorghum-associated microbial communities from plants grown in Nebraska, USA.</title>
        <authorList>
            <person name="Schachtman D."/>
        </authorList>
    </citation>
    <scope>NUCLEOTIDE SEQUENCE [LARGE SCALE GENOMIC DNA]</scope>
    <source>
        <strain evidence="1 2">2482</strain>
    </source>
</reference>
<dbReference type="RefSeq" id="WP_261380564.1">
    <property type="nucleotide sequence ID" value="NZ_VIVN01000001.1"/>
</dbReference>
<sequence>MAKVGNTQNPIPMEEFSIEIGEVNGVKLYETKKHLKKSGKNK</sequence>
<evidence type="ECO:0000313" key="2">
    <source>
        <dbReference type="Proteomes" id="UP000319671"/>
    </source>
</evidence>
<dbReference type="Proteomes" id="UP000319671">
    <property type="component" value="Unassembled WGS sequence"/>
</dbReference>
<protein>
    <submittedName>
        <fullName evidence="1">Uncharacterized protein</fullName>
    </submittedName>
</protein>
<keyword evidence="2" id="KW-1185">Reference proteome</keyword>
<gene>
    <name evidence="1" type="ORF">FB550_1011073</name>
</gene>
<dbReference type="AlphaFoldDB" id="A0A561E0A7"/>
<organism evidence="1 2">
    <name type="scientific">Neobacillus bataviensis</name>
    <dbReference type="NCBI Taxonomy" id="220685"/>
    <lineage>
        <taxon>Bacteria</taxon>
        <taxon>Bacillati</taxon>
        <taxon>Bacillota</taxon>
        <taxon>Bacilli</taxon>
        <taxon>Bacillales</taxon>
        <taxon>Bacillaceae</taxon>
        <taxon>Neobacillus</taxon>
    </lineage>
</organism>
<comment type="caution">
    <text evidence="1">The sequence shown here is derived from an EMBL/GenBank/DDBJ whole genome shotgun (WGS) entry which is preliminary data.</text>
</comment>